<evidence type="ECO:0000256" key="1">
    <source>
        <dbReference type="ARBA" id="ARBA00001974"/>
    </source>
</evidence>
<dbReference type="Proteomes" id="UP000747542">
    <property type="component" value="Unassembled WGS sequence"/>
</dbReference>
<keyword evidence="3" id="KW-0274">FAD</keyword>
<keyword evidence="2" id="KW-0285">Flavoprotein</keyword>
<gene>
    <name evidence="6" type="primary">FDXR-L1</name>
    <name evidence="6" type="ORF">Hamer_G025684</name>
</gene>
<proteinExistence type="predicted"/>
<dbReference type="InterPro" id="IPR055275">
    <property type="entry name" value="Ferredox_Rdtase"/>
</dbReference>
<dbReference type="Pfam" id="PF13450">
    <property type="entry name" value="NAD_binding_8"/>
    <property type="match status" value="1"/>
</dbReference>
<dbReference type="PRINTS" id="PR00419">
    <property type="entry name" value="ADXRDTASE"/>
</dbReference>
<dbReference type="AlphaFoldDB" id="A0A8J5KHN5"/>
<dbReference type="EMBL" id="JAHLQT010013961">
    <property type="protein sequence ID" value="KAG7170545.1"/>
    <property type="molecule type" value="Genomic_DNA"/>
</dbReference>
<reference evidence="6" key="1">
    <citation type="journal article" date="2021" name="Sci. Adv.">
        <title>The American lobster genome reveals insights on longevity, neural, and immune adaptations.</title>
        <authorList>
            <person name="Polinski J.M."/>
            <person name="Zimin A.V."/>
            <person name="Clark K.F."/>
            <person name="Kohn A.B."/>
            <person name="Sadowski N."/>
            <person name="Timp W."/>
            <person name="Ptitsyn A."/>
            <person name="Khanna P."/>
            <person name="Romanova D.Y."/>
            <person name="Williams P."/>
            <person name="Greenwood S.J."/>
            <person name="Moroz L.L."/>
            <person name="Walt D.R."/>
            <person name="Bodnar A.G."/>
        </authorList>
    </citation>
    <scope>NUCLEOTIDE SEQUENCE</scope>
    <source>
        <strain evidence="6">GMGI-L3</strain>
    </source>
</reference>
<evidence type="ECO:0000256" key="5">
    <source>
        <dbReference type="ARBA" id="ARBA00023002"/>
    </source>
</evidence>
<evidence type="ECO:0000313" key="7">
    <source>
        <dbReference type="Proteomes" id="UP000747542"/>
    </source>
</evidence>
<dbReference type="GO" id="GO:0016491">
    <property type="term" value="F:oxidoreductase activity"/>
    <property type="evidence" value="ECO:0007669"/>
    <property type="project" value="UniProtKB-KW"/>
</dbReference>
<evidence type="ECO:0000256" key="3">
    <source>
        <dbReference type="ARBA" id="ARBA00022827"/>
    </source>
</evidence>
<evidence type="ECO:0000256" key="2">
    <source>
        <dbReference type="ARBA" id="ARBA00022630"/>
    </source>
</evidence>
<name>A0A8J5KHN5_HOMAM</name>
<evidence type="ECO:0000313" key="6">
    <source>
        <dbReference type="EMBL" id="KAG7170545.1"/>
    </source>
</evidence>
<comment type="cofactor">
    <cofactor evidence="1">
        <name>FAD</name>
        <dbReference type="ChEBI" id="CHEBI:57692"/>
    </cofactor>
</comment>
<keyword evidence="4" id="KW-0521">NADP</keyword>
<dbReference type="PANTHER" id="PTHR48467:SF1">
    <property type="entry name" value="GLUTAMATE SYNTHASE 1 [NADH], CHLOROPLASTIC-LIKE"/>
    <property type="match status" value="1"/>
</dbReference>
<evidence type="ECO:0000256" key="4">
    <source>
        <dbReference type="ARBA" id="ARBA00022857"/>
    </source>
</evidence>
<dbReference type="Gene3D" id="3.40.50.720">
    <property type="entry name" value="NAD(P)-binding Rossmann-like Domain"/>
    <property type="match status" value="1"/>
</dbReference>
<accession>A0A8J5KHN5</accession>
<protein>
    <submittedName>
        <fullName evidence="6">NADPH:adrenodoxin oxidoreductase-like 1</fullName>
    </submittedName>
</protein>
<keyword evidence="7" id="KW-1185">Reference proteome</keyword>
<dbReference type="SUPFAM" id="SSF51971">
    <property type="entry name" value="Nucleotide-binding domain"/>
    <property type="match status" value="1"/>
</dbReference>
<dbReference type="PANTHER" id="PTHR48467">
    <property type="entry name" value="GLUTAMATE SYNTHASE 1 [NADH], CHLOROPLASTIC-LIKE"/>
    <property type="match status" value="1"/>
</dbReference>
<comment type="caution">
    <text evidence="6">The sequence shown here is derived from an EMBL/GenBank/DDBJ whole genome shotgun (WGS) entry which is preliminary data.</text>
</comment>
<sequence>MMLSCGVSRLIVRHLRTGVASTAQVPQVCIVGSGPAGFYTAQQILKSHAAAQVDMYEKLPVPFGLVRYGVAPDHPEVKNCINTFTQTAAKDRFTFLGNVDIGSDITFSQLREAYHAVVLVGMKCAELSFRHMALHKTEH</sequence>
<keyword evidence="5" id="KW-0560">Oxidoreductase</keyword>
<organism evidence="6 7">
    <name type="scientific">Homarus americanus</name>
    <name type="common">American lobster</name>
    <dbReference type="NCBI Taxonomy" id="6706"/>
    <lineage>
        <taxon>Eukaryota</taxon>
        <taxon>Metazoa</taxon>
        <taxon>Ecdysozoa</taxon>
        <taxon>Arthropoda</taxon>
        <taxon>Crustacea</taxon>
        <taxon>Multicrustacea</taxon>
        <taxon>Malacostraca</taxon>
        <taxon>Eumalacostraca</taxon>
        <taxon>Eucarida</taxon>
        <taxon>Decapoda</taxon>
        <taxon>Pleocyemata</taxon>
        <taxon>Astacidea</taxon>
        <taxon>Nephropoidea</taxon>
        <taxon>Nephropidae</taxon>
        <taxon>Homarus</taxon>
    </lineage>
</organism>